<dbReference type="Gene3D" id="1.10.10.10">
    <property type="entry name" value="Winged helix-like DNA-binding domain superfamily/Winged helix DNA-binding domain"/>
    <property type="match status" value="1"/>
</dbReference>
<sequence>MSQPAFSMRIRNLEERLGTALVKRGNRFQGLTAEGEAILQHARKILDDVRALEQDVRAVKGEVTGCLTLGAIPTTIAYAAQLAIRLRDSNPGLTLRIVSDTSLGIQQGVDDSTYDAGLTYSEGVSTDLLKLEALYQERYVLLAPRTLAPRDSGVATWAEAAKVPLCLLEPHMQNRRILDQVFADCGLQPSVISETNGFTAAMVMAVHGMAATIVPEVYLEAVVLDGGVVALPLEQPIVEKSVGLITPGRNPNIPVLQALRRAADLS</sequence>
<feature type="domain" description="HTH lysR-type" evidence="5">
    <location>
        <begin position="1"/>
        <end position="32"/>
    </location>
</feature>
<dbReference type="InterPro" id="IPR005119">
    <property type="entry name" value="LysR_subst-bd"/>
</dbReference>
<keyword evidence="4" id="KW-0804">Transcription</keyword>
<dbReference type="PANTHER" id="PTHR30419">
    <property type="entry name" value="HTH-TYPE TRANSCRIPTIONAL REGULATOR YBHD"/>
    <property type="match status" value="1"/>
</dbReference>
<dbReference type="Proteomes" id="UP000199302">
    <property type="component" value="Unassembled WGS sequence"/>
</dbReference>
<evidence type="ECO:0000259" key="5">
    <source>
        <dbReference type="PROSITE" id="PS50931"/>
    </source>
</evidence>
<proteinExistence type="inferred from homology"/>
<dbReference type="Pfam" id="PF00126">
    <property type="entry name" value="HTH_1"/>
    <property type="match status" value="1"/>
</dbReference>
<dbReference type="GO" id="GO:0003677">
    <property type="term" value="F:DNA binding"/>
    <property type="evidence" value="ECO:0007669"/>
    <property type="project" value="UniProtKB-KW"/>
</dbReference>
<name>A0A1I6CSE2_9RHOB</name>
<dbReference type="SUPFAM" id="SSF53850">
    <property type="entry name" value="Periplasmic binding protein-like II"/>
    <property type="match status" value="1"/>
</dbReference>
<evidence type="ECO:0000313" key="7">
    <source>
        <dbReference type="Proteomes" id="UP000199302"/>
    </source>
</evidence>
<evidence type="ECO:0000256" key="2">
    <source>
        <dbReference type="ARBA" id="ARBA00023015"/>
    </source>
</evidence>
<dbReference type="EMBL" id="FOYI01000001">
    <property type="protein sequence ID" value="SFQ96108.1"/>
    <property type="molecule type" value="Genomic_DNA"/>
</dbReference>
<evidence type="ECO:0000256" key="1">
    <source>
        <dbReference type="ARBA" id="ARBA00009437"/>
    </source>
</evidence>
<dbReference type="InterPro" id="IPR050950">
    <property type="entry name" value="HTH-type_LysR_regulators"/>
</dbReference>
<accession>A0A1I6CSE2</accession>
<gene>
    <name evidence="6" type="ORF">SAMN04515673_101290</name>
</gene>
<reference evidence="6 7" key="1">
    <citation type="submission" date="2016-10" db="EMBL/GenBank/DDBJ databases">
        <authorList>
            <person name="de Groot N.N."/>
        </authorList>
    </citation>
    <scope>NUCLEOTIDE SEQUENCE [LARGE SCALE GENOMIC DNA]</scope>
    <source>
        <strain evidence="7">KMM 9023,NRIC 0796,JCM 17311,KCTC 23692</strain>
    </source>
</reference>
<dbReference type="PANTHER" id="PTHR30419:SF31">
    <property type="entry name" value="BLR3139 PROTEIN"/>
    <property type="match status" value="1"/>
</dbReference>
<dbReference type="AlphaFoldDB" id="A0A1I6CSE2"/>
<dbReference type="GO" id="GO:0003700">
    <property type="term" value="F:DNA-binding transcription factor activity"/>
    <property type="evidence" value="ECO:0007669"/>
    <property type="project" value="InterPro"/>
</dbReference>
<evidence type="ECO:0000256" key="3">
    <source>
        <dbReference type="ARBA" id="ARBA00023125"/>
    </source>
</evidence>
<dbReference type="PROSITE" id="PS50931">
    <property type="entry name" value="HTH_LYSR"/>
    <property type="match status" value="1"/>
</dbReference>
<dbReference type="InterPro" id="IPR036388">
    <property type="entry name" value="WH-like_DNA-bd_sf"/>
</dbReference>
<keyword evidence="3 6" id="KW-0238">DNA-binding</keyword>
<dbReference type="GO" id="GO:0005829">
    <property type="term" value="C:cytosol"/>
    <property type="evidence" value="ECO:0007669"/>
    <property type="project" value="TreeGrafter"/>
</dbReference>
<dbReference type="CDD" id="cd05466">
    <property type="entry name" value="PBP2_LTTR_substrate"/>
    <property type="match status" value="1"/>
</dbReference>
<dbReference type="InterPro" id="IPR000847">
    <property type="entry name" value="LysR_HTH_N"/>
</dbReference>
<dbReference type="InterPro" id="IPR036390">
    <property type="entry name" value="WH_DNA-bd_sf"/>
</dbReference>
<protein>
    <submittedName>
        <fullName evidence="6">DNA-binding transcriptional regulator, LysR family</fullName>
    </submittedName>
</protein>
<dbReference type="SUPFAM" id="SSF46785">
    <property type="entry name" value="Winged helix' DNA-binding domain"/>
    <property type="match status" value="1"/>
</dbReference>
<evidence type="ECO:0000313" key="6">
    <source>
        <dbReference type="EMBL" id="SFQ96108.1"/>
    </source>
</evidence>
<organism evidence="6 7">
    <name type="scientific">Poseidonocella sedimentorum</name>
    <dbReference type="NCBI Taxonomy" id="871652"/>
    <lineage>
        <taxon>Bacteria</taxon>
        <taxon>Pseudomonadati</taxon>
        <taxon>Pseudomonadota</taxon>
        <taxon>Alphaproteobacteria</taxon>
        <taxon>Rhodobacterales</taxon>
        <taxon>Roseobacteraceae</taxon>
        <taxon>Poseidonocella</taxon>
    </lineage>
</organism>
<keyword evidence="7" id="KW-1185">Reference proteome</keyword>
<comment type="similarity">
    <text evidence="1">Belongs to the LysR transcriptional regulatory family.</text>
</comment>
<dbReference type="STRING" id="871652.SAMN04515673_101290"/>
<dbReference type="Gene3D" id="3.40.190.290">
    <property type="match status" value="1"/>
</dbReference>
<dbReference type="Pfam" id="PF03466">
    <property type="entry name" value="LysR_substrate"/>
    <property type="match status" value="1"/>
</dbReference>
<evidence type="ECO:0000256" key="4">
    <source>
        <dbReference type="ARBA" id="ARBA00023163"/>
    </source>
</evidence>
<keyword evidence="2" id="KW-0805">Transcription regulation</keyword>